<accession>A0ABT4RM74</accession>
<reference evidence="2" key="1">
    <citation type="submission" date="2022-10" db="EMBL/GenBank/DDBJ databases">
        <title>The WGS of Solirubrobacter sp. CPCC 204708.</title>
        <authorList>
            <person name="Jiang Z."/>
        </authorList>
    </citation>
    <scope>NUCLEOTIDE SEQUENCE</scope>
    <source>
        <strain evidence="2">CPCC 204708</strain>
    </source>
</reference>
<keyword evidence="3" id="KW-1185">Reference proteome</keyword>
<proteinExistence type="predicted"/>
<sequence length="50" mass="5381">MKHTDDKPTFEIPKVVDYGDLAEITAGQSSGSRLDATFPNGTPIPNLTFS</sequence>
<protein>
    <submittedName>
        <fullName evidence="2">Lasso RiPP family leader peptide-containing protein</fullName>
    </submittedName>
</protein>
<organism evidence="2 3">
    <name type="scientific">Solirubrobacter deserti</name>
    <dbReference type="NCBI Taxonomy" id="2282478"/>
    <lineage>
        <taxon>Bacteria</taxon>
        <taxon>Bacillati</taxon>
        <taxon>Actinomycetota</taxon>
        <taxon>Thermoleophilia</taxon>
        <taxon>Solirubrobacterales</taxon>
        <taxon>Solirubrobacteraceae</taxon>
        <taxon>Solirubrobacter</taxon>
    </lineage>
</organism>
<feature type="region of interest" description="Disordered" evidence="1">
    <location>
        <begin position="29"/>
        <end position="50"/>
    </location>
</feature>
<evidence type="ECO:0000313" key="3">
    <source>
        <dbReference type="Proteomes" id="UP001147700"/>
    </source>
</evidence>
<dbReference type="NCBIfam" id="NF033521">
    <property type="entry name" value="lasso_leader_L3"/>
    <property type="match status" value="1"/>
</dbReference>
<dbReference type="RefSeq" id="WP_202955611.1">
    <property type="nucleotide sequence ID" value="NZ_JAPCID010000028.1"/>
</dbReference>
<name>A0ABT4RM74_9ACTN</name>
<feature type="compositionally biased region" description="Polar residues" evidence="1">
    <location>
        <begin position="39"/>
        <end position="50"/>
    </location>
</feature>
<dbReference type="EMBL" id="JAPCID010000028">
    <property type="protein sequence ID" value="MDA0139668.1"/>
    <property type="molecule type" value="Genomic_DNA"/>
</dbReference>
<comment type="caution">
    <text evidence="2">The sequence shown here is derived from an EMBL/GenBank/DDBJ whole genome shotgun (WGS) entry which is preliminary data.</text>
</comment>
<dbReference type="Proteomes" id="UP001147700">
    <property type="component" value="Unassembled WGS sequence"/>
</dbReference>
<gene>
    <name evidence="2" type="ORF">OJ962_19360</name>
</gene>
<evidence type="ECO:0000313" key="2">
    <source>
        <dbReference type="EMBL" id="MDA0139668.1"/>
    </source>
</evidence>
<evidence type="ECO:0000256" key="1">
    <source>
        <dbReference type="SAM" id="MobiDB-lite"/>
    </source>
</evidence>